<dbReference type="EMBL" id="JADDOJ010000023">
    <property type="protein sequence ID" value="MBE7940471.1"/>
    <property type="molecule type" value="Genomic_DNA"/>
</dbReference>
<dbReference type="Gene3D" id="3.40.50.720">
    <property type="entry name" value="NAD(P)-binding Rossmann-like Domain"/>
    <property type="match status" value="1"/>
</dbReference>
<dbReference type="NCBIfam" id="NF005752">
    <property type="entry name" value="PRK07576.1"/>
    <property type="match status" value="1"/>
</dbReference>
<gene>
    <name evidence="3" type="ORF">IM725_07800</name>
</gene>
<proteinExistence type="predicted"/>
<organism evidence="3 4">
    <name type="scientific">Ramlibacter aquaticus</name>
    <dbReference type="NCBI Taxonomy" id="2780094"/>
    <lineage>
        <taxon>Bacteria</taxon>
        <taxon>Pseudomonadati</taxon>
        <taxon>Pseudomonadota</taxon>
        <taxon>Betaproteobacteria</taxon>
        <taxon>Burkholderiales</taxon>
        <taxon>Comamonadaceae</taxon>
        <taxon>Ramlibacter</taxon>
    </lineage>
</organism>
<dbReference type="Pfam" id="PF13561">
    <property type="entry name" value="adh_short_C2"/>
    <property type="match status" value="1"/>
</dbReference>
<dbReference type="InterPro" id="IPR002347">
    <property type="entry name" value="SDR_fam"/>
</dbReference>
<evidence type="ECO:0000256" key="2">
    <source>
        <dbReference type="ARBA" id="ARBA00023002"/>
    </source>
</evidence>
<dbReference type="RefSeq" id="WP_193780011.1">
    <property type="nucleotide sequence ID" value="NZ_JADDOJ010000023.1"/>
</dbReference>
<keyword evidence="2" id="KW-0560">Oxidoreductase</keyword>
<protein>
    <submittedName>
        <fullName evidence="3">SDR family oxidoreductase</fullName>
    </submittedName>
</protein>
<dbReference type="SUPFAM" id="SSF51735">
    <property type="entry name" value="NAD(P)-binding Rossmann-fold domains"/>
    <property type="match status" value="1"/>
</dbReference>
<dbReference type="PANTHER" id="PTHR43296:SF2">
    <property type="entry name" value="PEROXISOMAL 2,4-DIENOYL-COA REDUCTASE [(3E)-ENOYL-COA-PRODUCING]"/>
    <property type="match status" value="1"/>
</dbReference>
<evidence type="ECO:0000313" key="3">
    <source>
        <dbReference type="EMBL" id="MBE7940471.1"/>
    </source>
</evidence>
<dbReference type="Proteomes" id="UP000715965">
    <property type="component" value="Unassembled WGS sequence"/>
</dbReference>
<dbReference type="InterPro" id="IPR036291">
    <property type="entry name" value="NAD(P)-bd_dom_sf"/>
</dbReference>
<evidence type="ECO:0000313" key="4">
    <source>
        <dbReference type="Proteomes" id="UP000715965"/>
    </source>
</evidence>
<evidence type="ECO:0000256" key="1">
    <source>
        <dbReference type="ARBA" id="ARBA00022857"/>
    </source>
</evidence>
<comment type="caution">
    <text evidence="3">The sequence shown here is derived from an EMBL/GenBank/DDBJ whole genome shotgun (WGS) entry which is preliminary data.</text>
</comment>
<keyword evidence="4" id="KW-1185">Reference proteome</keyword>
<reference evidence="3 4" key="1">
    <citation type="submission" date="2020-10" db="EMBL/GenBank/DDBJ databases">
        <title>Draft genome of Ramlibacter aquaticus LMG 30558.</title>
        <authorList>
            <person name="Props R."/>
        </authorList>
    </citation>
    <scope>NUCLEOTIDE SEQUENCE [LARGE SCALE GENOMIC DNA]</scope>
    <source>
        <strain evidence="3 4">LMG 30558</strain>
    </source>
</reference>
<dbReference type="InterPro" id="IPR045017">
    <property type="entry name" value="DECR2-like"/>
</dbReference>
<dbReference type="CDD" id="cd05369">
    <property type="entry name" value="TER_DECR_SDR_a"/>
    <property type="match status" value="1"/>
</dbReference>
<keyword evidence="1" id="KW-0521">NADP</keyword>
<name>A0ABR9SDU8_9BURK</name>
<accession>A0ABR9SDU8</accession>
<dbReference type="PANTHER" id="PTHR43296">
    <property type="entry name" value="PEROXISOMAL 2,4-DIENOYL-COA REDUCTASE"/>
    <property type="match status" value="1"/>
</dbReference>
<dbReference type="PRINTS" id="PR00081">
    <property type="entry name" value="GDHRDH"/>
</dbReference>
<sequence>MAGDWQGKTVFVSGGTSGINLGIALAFARAGARVAVMSRKPEKVEAAVRELRAAGAGDAAGHVADVRDAPAVAQALAAVAAAWGPIDALVSGAAGNFVSPAEALSANGFKSVIDIDLLGTFHVMKAAWPHLRKPGAAVVNISAPQSYVPMPGQVHVCAAKAGIDQVMRTLAMEWGRAGVRINSVSPGPIEGTEGMERLAPNEAAHQAIRRAVPLQRYGTRDDIAQAVMWLCSPAASYVTGALLPVDGGMGLVGAGYFMQLAQGPAQA</sequence>